<organism evidence="1">
    <name type="scientific">Anopheles sinensis</name>
    <name type="common">Mosquito</name>
    <dbReference type="NCBI Taxonomy" id="74873"/>
    <lineage>
        <taxon>Eukaryota</taxon>
        <taxon>Metazoa</taxon>
        <taxon>Ecdysozoa</taxon>
        <taxon>Arthropoda</taxon>
        <taxon>Hexapoda</taxon>
        <taxon>Insecta</taxon>
        <taxon>Pterygota</taxon>
        <taxon>Neoptera</taxon>
        <taxon>Endopterygota</taxon>
        <taxon>Diptera</taxon>
        <taxon>Nematocera</taxon>
        <taxon>Culicoidea</taxon>
        <taxon>Culicidae</taxon>
        <taxon>Anophelinae</taxon>
        <taxon>Anopheles</taxon>
    </lineage>
</organism>
<protein>
    <submittedName>
        <fullName evidence="1 2">EF hand domain containing protein</fullName>
    </submittedName>
</protein>
<dbReference type="AlphaFoldDB" id="A0A084VXU7"/>
<dbReference type="VEuPathDB" id="VectorBase:ASIC010540"/>
<sequence>MMFLLKQSLVEPTDLTDNKRIGRAGTRPLPPLALLHYIIPKKNKRLTPDVDILRAIELRAQHSKRSRVGKGAQRCVRVQFSPVSWRENKFSLYIIALDTCQNVLRRLSTFTSRTLGVRDEWREMARKEEGLTEKGKTFSVGSLQNVEAFHASAFRKGGQNQSSRLRKRYVKLEKWSSLPSPSARMRPFLGPGQKIVANVCQQQTTTTAENKPKPVG</sequence>
<reference evidence="2" key="2">
    <citation type="submission" date="2020-05" db="UniProtKB">
        <authorList>
            <consortium name="EnsemblMetazoa"/>
        </authorList>
    </citation>
    <scope>IDENTIFICATION</scope>
</reference>
<accession>A0A084VXU7</accession>
<dbReference type="EnsemblMetazoa" id="ASIC010540-RA">
    <property type="protein sequence ID" value="ASIC010540-PA"/>
    <property type="gene ID" value="ASIC010540"/>
</dbReference>
<reference evidence="1 3" key="1">
    <citation type="journal article" date="2014" name="BMC Genomics">
        <title>Genome sequence of Anopheles sinensis provides insight into genetics basis of mosquito competence for malaria parasites.</title>
        <authorList>
            <person name="Zhou D."/>
            <person name="Zhang D."/>
            <person name="Ding G."/>
            <person name="Shi L."/>
            <person name="Hou Q."/>
            <person name="Ye Y."/>
            <person name="Xu Y."/>
            <person name="Zhou H."/>
            <person name="Xiong C."/>
            <person name="Li S."/>
            <person name="Yu J."/>
            <person name="Hong S."/>
            <person name="Yu X."/>
            <person name="Zou P."/>
            <person name="Chen C."/>
            <person name="Chang X."/>
            <person name="Wang W."/>
            <person name="Lv Y."/>
            <person name="Sun Y."/>
            <person name="Ma L."/>
            <person name="Shen B."/>
            <person name="Zhu C."/>
        </authorList>
    </citation>
    <scope>NUCLEOTIDE SEQUENCE [LARGE SCALE GENOMIC DNA]</scope>
</reference>
<dbReference type="EMBL" id="KE525224">
    <property type="protein sequence ID" value="KFB42791.1"/>
    <property type="molecule type" value="Genomic_DNA"/>
</dbReference>
<dbReference type="EMBL" id="ATLV01018207">
    <property type="status" value="NOT_ANNOTATED_CDS"/>
    <property type="molecule type" value="Genomic_DNA"/>
</dbReference>
<name>A0A084VXU7_ANOSI</name>
<proteinExistence type="predicted"/>
<evidence type="ECO:0000313" key="1">
    <source>
        <dbReference type="EMBL" id="KFB42791.1"/>
    </source>
</evidence>
<keyword evidence="3" id="KW-1185">Reference proteome</keyword>
<dbReference type="Proteomes" id="UP000030765">
    <property type="component" value="Unassembled WGS sequence"/>
</dbReference>
<gene>
    <name evidence="1" type="ORF">ZHAS_00010540</name>
</gene>
<evidence type="ECO:0000313" key="3">
    <source>
        <dbReference type="Proteomes" id="UP000030765"/>
    </source>
</evidence>
<evidence type="ECO:0000313" key="2">
    <source>
        <dbReference type="EnsemblMetazoa" id="ASIC010540-PA"/>
    </source>
</evidence>